<evidence type="ECO:0000313" key="2">
    <source>
        <dbReference type="Proteomes" id="UP000545761"/>
    </source>
</evidence>
<dbReference type="AlphaFoldDB" id="A0A7W0ICK1"/>
<evidence type="ECO:0000313" key="1">
    <source>
        <dbReference type="EMBL" id="MBA2950477.1"/>
    </source>
</evidence>
<reference evidence="1 2" key="1">
    <citation type="submission" date="2020-07" db="EMBL/GenBank/DDBJ databases">
        <title>Streptomyces isolated from Indian soil.</title>
        <authorList>
            <person name="Mandal S."/>
            <person name="Maiti P.K."/>
        </authorList>
    </citation>
    <scope>NUCLEOTIDE SEQUENCE [LARGE SCALE GENOMIC DNA]</scope>
    <source>
        <strain evidence="1 2">PSKA28</strain>
    </source>
</reference>
<name>A0A7W0ICK1_9ACTN</name>
<sequence length="74" mass="7823">MVLLVDSPDLDQLHPRLEEVLEIEVLVSEVPALDAGLDCEPGDAQAPARSQLGPGEKAVATTLELKENSFSPGT</sequence>
<protein>
    <submittedName>
        <fullName evidence="1">Uncharacterized protein</fullName>
    </submittedName>
</protein>
<accession>A0A7W0ICK1</accession>
<dbReference type="RefSeq" id="WP_181661401.1">
    <property type="nucleotide sequence ID" value="NZ_JACEHE010000028.1"/>
</dbReference>
<dbReference type="Proteomes" id="UP000545761">
    <property type="component" value="Unassembled WGS sequence"/>
</dbReference>
<dbReference type="EMBL" id="JACEHE010000028">
    <property type="protein sequence ID" value="MBA2950477.1"/>
    <property type="molecule type" value="Genomic_DNA"/>
</dbReference>
<organism evidence="1 2">
    <name type="scientific">Streptomyces himalayensis subsp. himalayensis</name>
    <dbReference type="NCBI Taxonomy" id="2756131"/>
    <lineage>
        <taxon>Bacteria</taxon>
        <taxon>Bacillati</taxon>
        <taxon>Actinomycetota</taxon>
        <taxon>Actinomycetes</taxon>
        <taxon>Kitasatosporales</taxon>
        <taxon>Streptomycetaceae</taxon>
        <taxon>Streptomyces</taxon>
        <taxon>Streptomyces himalayensis</taxon>
    </lineage>
</organism>
<comment type="caution">
    <text evidence="1">The sequence shown here is derived from an EMBL/GenBank/DDBJ whole genome shotgun (WGS) entry which is preliminary data.</text>
</comment>
<proteinExistence type="predicted"/>
<gene>
    <name evidence="1" type="ORF">H1D24_33005</name>
</gene>